<dbReference type="RefSeq" id="WP_184579943.1">
    <property type="nucleotide sequence ID" value="NZ_JACHJT010000001.1"/>
</dbReference>
<proteinExistence type="predicted"/>
<evidence type="ECO:0008006" key="4">
    <source>
        <dbReference type="Google" id="ProtNLM"/>
    </source>
</evidence>
<sequence>MRHSRKQGQDVAPRGADPWSDPQDRDASAGPEPRHRRQTGPLPHEAASTGPTTAASLDIDTGPLVRPYTMTGGRTRAHGDGLDMISIVVAAQGSVDWDALEPEHAAILRLCRSPISVAELSAQLDIPMTVVKVLLGDLITKGDVLTREPMPAADLPEMNVLQAVLDGIRRL</sequence>
<evidence type="ECO:0000313" key="3">
    <source>
        <dbReference type="Proteomes" id="UP000523007"/>
    </source>
</evidence>
<accession>A0A7W7RI91</accession>
<dbReference type="PANTHER" id="PTHR36221:SF1">
    <property type="entry name" value="DUF742 DOMAIN-CONTAINING PROTEIN"/>
    <property type="match status" value="1"/>
</dbReference>
<comment type="caution">
    <text evidence="2">The sequence shown here is derived from an EMBL/GenBank/DDBJ whole genome shotgun (WGS) entry which is preliminary data.</text>
</comment>
<feature type="region of interest" description="Disordered" evidence="1">
    <location>
        <begin position="1"/>
        <end position="64"/>
    </location>
</feature>
<protein>
    <recommendedName>
        <fullName evidence="4">DUF742 domain-containing protein</fullName>
    </recommendedName>
</protein>
<reference evidence="2 3" key="1">
    <citation type="submission" date="2020-08" db="EMBL/GenBank/DDBJ databases">
        <title>Sequencing the genomes of 1000 actinobacteria strains.</title>
        <authorList>
            <person name="Klenk H.-P."/>
        </authorList>
    </citation>
    <scope>NUCLEOTIDE SEQUENCE [LARGE SCALE GENOMIC DNA]</scope>
    <source>
        <strain evidence="2 3">DSM 102030</strain>
    </source>
</reference>
<dbReference type="EMBL" id="JACHJT010000001">
    <property type="protein sequence ID" value="MBB4932484.1"/>
    <property type="molecule type" value="Genomic_DNA"/>
</dbReference>
<keyword evidence="3" id="KW-1185">Reference proteome</keyword>
<dbReference type="PANTHER" id="PTHR36221">
    <property type="entry name" value="DUF742 DOMAIN-CONTAINING PROTEIN"/>
    <property type="match status" value="1"/>
</dbReference>
<organism evidence="2 3">
    <name type="scientific">Lipingzhangella halophila</name>
    <dbReference type="NCBI Taxonomy" id="1783352"/>
    <lineage>
        <taxon>Bacteria</taxon>
        <taxon>Bacillati</taxon>
        <taxon>Actinomycetota</taxon>
        <taxon>Actinomycetes</taxon>
        <taxon>Streptosporangiales</taxon>
        <taxon>Nocardiopsidaceae</taxon>
        <taxon>Lipingzhangella</taxon>
    </lineage>
</organism>
<dbReference type="InterPro" id="IPR007995">
    <property type="entry name" value="DUF742"/>
</dbReference>
<dbReference type="AlphaFoldDB" id="A0A7W7RI91"/>
<evidence type="ECO:0000313" key="2">
    <source>
        <dbReference type="EMBL" id="MBB4932484.1"/>
    </source>
</evidence>
<evidence type="ECO:0000256" key="1">
    <source>
        <dbReference type="SAM" id="MobiDB-lite"/>
    </source>
</evidence>
<name>A0A7W7RI91_9ACTN</name>
<dbReference type="Pfam" id="PF05331">
    <property type="entry name" value="DUF742"/>
    <property type="match status" value="1"/>
</dbReference>
<dbReference type="Proteomes" id="UP000523007">
    <property type="component" value="Unassembled WGS sequence"/>
</dbReference>
<gene>
    <name evidence="2" type="ORF">F4561_003304</name>
</gene>